<dbReference type="Proteomes" id="UP001230156">
    <property type="component" value="Unassembled WGS sequence"/>
</dbReference>
<evidence type="ECO:0000256" key="5">
    <source>
        <dbReference type="ARBA" id="ARBA00012232"/>
    </source>
</evidence>
<evidence type="ECO:0000259" key="18">
    <source>
        <dbReference type="Pfam" id="PF02896"/>
    </source>
</evidence>
<proteinExistence type="inferred from homology"/>
<keyword evidence="14 16" id="KW-0460">Magnesium</keyword>
<evidence type="ECO:0000256" key="2">
    <source>
        <dbReference type="ARBA" id="ARBA00001946"/>
    </source>
</evidence>
<dbReference type="PRINTS" id="PR01736">
    <property type="entry name" value="PHPHTRNFRASE"/>
</dbReference>
<evidence type="ECO:0000256" key="14">
    <source>
        <dbReference type="ARBA" id="ARBA00022842"/>
    </source>
</evidence>
<keyword evidence="9 16" id="KW-0762">Sugar transport</keyword>
<dbReference type="InterPro" id="IPR040442">
    <property type="entry name" value="Pyrv_kinase-like_dom_sf"/>
</dbReference>
<keyword evidence="10 16" id="KW-0808">Transferase</keyword>
<keyword evidence="12 16" id="KW-0479">Metal-binding</keyword>
<protein>
    <recommendedName>
        <fullName evidence="6 16">Phosphoenolpyruvate-protein phosphotransferase</fullName>
        <ecNumber evidence="5 16">2.7.3.9</ecNumber>
    </recommendedName>
    <alternativeName>
        <fullName evidence="15 16">Phosphotransferase system, enzyme I</fullName>
    </alternativeName>
</protein>
<dbReference type="PIRSF" id="PIRSF000732">
    <property type="entry name" value="PTS_enzyme_I"/>
    <property type="match status" value="1"/>
</dbReference>
<dbReference type="SUPFAM" id="SSF47831">
    <property type="entry name" value="Enzyme I of the PEP:sugar phosphotransferase system HPr-binding (sub)domain"/>
    <property type="match status" value="1"/>
</dbReference>
<evidence type="ECO:0000256" key="4">
    <source>
        <dbReference type="ARBA" id="ARBA00007837"/>
    </source>
</evidence>
<dbReference type="SUPFAM" id="SSF52009">
    <property type="entry name" value="Phosphohistidine domain"/>
    <property type="match status" value="1"/>
</dbReference>
<evidence type="ECO:0000313" key="21">
    <source>
        <dbReference type="Proteomes" id="UP001230156"/>
    </source>
</evidence>
<dbReference type="Pfam" id="PF05524">
    <property type="entry name" value="PEP-utilisers_N"/>
    <property type="match status" value="1"/>
</dbReference>
<dbReference type="InterPro" id="IPR036618">
    <property type="entry name" value="PtsI_HPr-bd_sf"/>
</dbReference>
<evidence type="ECO:0000256" key="10">
    <source>
        <dbReference type="ARBA" id="ARBA00022679"/>
    </source>
</evidence>
<evidence type="ECO:0000256" key="1">
    <source>
        <dbReference type="ARBA" id="ARBA00000683"/>
    </source>
</evidence>
<dbReference type="PROSITE" id="PS00742">
    <property type="entry name" value="PEP_ENZYMES_2"/>
    <property type="match status" value="1"/>
</dbReference>
<evidence type="ECO:0000259" key="17">
    <source>
        <dbReference type="Pfam" id="PF00391"/>
    </source>
</evidence>
<evidence type="ECO:0000256" key="11">
    <source>
        <dbReference type="ARBA" id="ARBA00022683"/>
    </source>
</evidence>
<accession>A0ABU0YWC6</accession>
<feature type="domain" description="PEP-utilising enzyme mobile" evidence="17">
    <location>
        <begin position="145"/>
        <end position="217"/>
    </location>
</feature>
<dbReference type="RefSeq" id="WP_379961326.1">
    <property type="nucleotide sequence ID" value="NZ_JAUYVI010000009.1"/>
</dbReference>
<dbReference type="PANTHER" id="PTHR46244:SF6">
    <property type="entry name" value="PHOSPHOENOLPYRUVATE-PROTEIN PHOSPHOTRANSFERASE"/>
    <property type="match status" value="1"/>
</dbReference>
<dbReference type="InterPro" id="IPR050499">
    <property type="entry name" value="PEP-utilizing_PTS_enzyme"/>
</dbReference>
<dbReference type="InterPro" id="IPR023151">
    <property type="entry name" value="PEP_util_CS"/>
</dbReference>
<evidence type="ECO:0000256" key="6">
    <source>
        <dbReference type="ARBA" id="ARBA00016544"/>
    </source>
</evidence>
<dbReference type="Pfam" id="PF00391">
    <property type="entry name" value="PEP-utilizers"/>
    <property type="match status" value="1"/>
</dbReference>
<keyword evidence="13 16" id="KW-0418">Kinase</keyword>
<keyword evidence="21" id="KW-1185">Reference proteome</keyword>
<evidence type="ECO:0000256" key="15">
    <source>
        <dbReference type="ARBA" id="ARBA00033235"/>
    </source>
</evidence>
<evidence type="ECO:0000256" key="7">
    <source>
        <dbReference type="ARBA" id="ARBA00022448"/>
    </source>
</evidence>
<name>A0ABU0YWC6_9PROT</name>
<dbReference type="InterPro" id="IPR015813">
    <property type="entry name" value="Pyrv/PenolPyrv_kinase-like_dom"/>
</dbReference>
<organism evidence="20 21">
    <name type="scientific">Dongia sedimenti</name>
    <dbReference type="NCBI Taxonomy" id="3064282"/>
    <lineage>
        <taxon>Bacteria</taxon>
        <taxon>Pseudomonadati</taxon>
        <taxon>Pseudomonadota</taxon>
        <taxon>Alphaproteobacteria</taxon>
        <taxon>Rhodospirillales</taxon>
        <taxon>Dongiaceae</taxon>
        <taxon>Dongia</taxon>
    </lineage>
</organism>
<dbReference type="GO" id="GO:0008965">
    <property type="term" value="F:phosphoenolpyruvate-protein phosphotransferase activity"/>
    <property type="evidence" value="ECO:0007669"/>
    <property type="project" value="UniProtKB-EC"/>
</dbReference>
<dbReference type="SUPFAM" id="SSF51621">
    <property type="entry name" value="Phosphoenolpyruvate/pyruvate domain"/>
    <property type="match status" value="1"/>
</dbReference>
<dbReference type="Gene3D" id="3.20.20.60">
    <property type="entry name" value="Phosphoenolpyruvate-binding domains"/>
    <property type="match status" value="1"/>
</dbReference>
<reference evidence="21" key="1">
    <citation type="submission" date="2023-08" db="EMBL/GenBank/DDBJ databases">
        <title>Rhodospirillaceae gen. nov., a novel taxon isolated from the Yangtze River Yuezi River estuary sludge.</title>
        <authorList>
            <person name="Ruan L."/>
        </authorList>
    </citation>
    <scope>NUCLEOTIDE SEQUENCE [LARGE SCALE GENOMIC DNA]</scope>
    <source>
        <strain evidence="21">R-7</strain>
    </source>
</reference>
<comment type="caution">
    <text evidence="20">The sequence shown here is derived from an EMBL/GenBank/DDBJ whole genome shotgun (WGS) entry which is preliminary data.</text>
</comment>
<evidence type="ECO:0000313" key="20">
    <source>
        <dbReference type="EMBL" id="MDQ7251198.1"/>
    </source>
</evidence>
<evidence type="ECO:0000256" key="9">
    <source>
        <dbReference type="ARBA" id="ARBA00022597"/>
    </source>
</evidence>
<comment type="similarity">
    <text evidence="4 16">Belongs to the PEP-utilizing enzyme family.</text>
</comment>
<keyword evidence="11 16" id="KW-0598">Phosphotransferase system</keyword>
<keyword evidence="7 16" id="KW-0813">Transport</keyword>
<comment type="function">
    <text evidence="16">General (non sugar-specific) component of the phosphoenolpyruvate-dependent sugar phosphotransferase system (sugar PTS). This major carbohydrate active-transport system catalyzes the phosphorylation of incoming sugar substrates concomitantly with their translocation across the cell membrane. Enzyme I transfers the phosphoryl group from phosphoenolpyruvate (PEP) to the phosphoryl carrier protein (HPr).</text>
</comment>
<dbReference type="InterPro" id="IPR036637">
    <property type="entry name" value="Phosphohistidine_dom_sf"/>
</dbReference>
<feature type="domain" description="PEP-utilising enzyme C-terminal" evidence="18">
    <location>
        <begin position="243"/>
        <end position="529"/>
    </location>
</feature>
<dbReference type="Pfam" id="PF02896">
    <property type="entry name" value="PEP-utilizers_C"/>
    <property type="match status" value="1"/>
</dbReference>
<evidence type="ECO:0000256" key="8">
    <source>
        <dbReference type="ARBA" id="ARBA00022490"/>
    </source>
</evidence>
<dbReference type="Gene3D" id="1.10.274.10">
    <property type="entry name" value="PtsI, HPr-binding domain"/>
    <property type="match status" value="1"/>
</dbReference>
<sequence>MGETRCIGRSASPGVAIGTLFVLETAIAGRRGTGTPEQEDTALGDAIEVAKAELAELIGQAEGEAADILSFQVAMLEDEELAAPARAEIAGGVAADLAWRNALDAQIADYAASDDEYFRARVSDLADIRDRVLQHLSGAQVQALPGGAVIAAEDITPSRFLSHDWKSGGAIVLSKGSPSSHVAMLARARHVPMVVGVDFDTAKLKPGAPAIVDGAAGVIILDPEAESHQAARTRVADDKRLAAEAQHFLKRPAVTGDGSAVAIYINVASPDELAEIDPAICDGIGLVRTELLFHGHHGLPDEEQQHGAYKRILDWAAGRPVIVRTLDAGGDKPIPGLTIEESNPFLGLRGLRLSLKRPEVFRTQLRALCRAAVAGELKIMLPMVTVPAELAEARAHLDAVVVELAQAGIAHRRPPLGIMVEVPSVAVTPERFAADFFSIGSNDLTQYVMAAARDLNSVAHLADTGNPAVLALITRVAAQGAARGIEVSLCGDAASDPALVPHLLRCGLRKLSAAPAAVGRVKAAIAGIDLRS</sequence>
<dbReference type="EMBL" id="JAUYVI010000009">
    <property type="protein sequence ID" value="MDQ7251198.1"/>
    <property type="molecule type" value="Genomic_DNA"/>
</dbReference>
<dbReference type="InterPro" id="IPR006318">
    <property type="entry name" value="PTS_EI-like"/>
</dbReference>
<dbReference type="EC" id="2.7.3.9" evidence="5 16"/>
<dbReference type="InterPro" id="IPR008731">
    <property type="entry name" value="PTS_EIN"/>
</dbReference>
<evidence type="ECO:0000256" key="13">
    <source>
        <dbReference type="ARBA" id="ARBA00022777"/>
    </source>
</evidence>
<dbReference type="Gene3D" id="3.50.30.10">
    <property type="entry name" value="Phosphohistidine domain"/>
    <property type="match status" value="1"/>
</dbReference>
<comment type="subcellular location">
    <subcellularLocation>
        <location evidence="3 16">Cytoplasm</location>
    </subcellularLocation>
</comment>
<dbReference type="NCBIfam" id="TIGR01417">
    <property type="entry name" value="PTS_I_fam"/>
    <property type="match status" value="1"/>
</dbReference>
<dbReference type="InterPro" id="IPR000121">
    <property type="entry name" value="PEP_util_C"/>
</dbReference>
<evidence type="ECO:0000256" key="12">
    <source>
        <dbReference type="ARBA" id="ARBA00022723"/>
    </source>
</evidence>
<keyword evidence="8 16" id="KW-0963">Cytoplasm</keyword>
<feature type="domain" description="Phosphotransferase system enzyme I N-terminal" evidence="19">
    <location>
        <begin position="8"/>
        <end position="121"/>
    </location>
</feature>
<dbReference type="PANTHER" id="PTHR46244">
    <property type="entry name" value="PHOSPHOENOLPYRUVATE-PROTEIN PHOSPHOTRANSFERASE"/>
    <property type="match status" value="1"/>
</dbReference>
<evidence type="ECO:0000259" key="19">
    <source>
        <dbReference type="Pfam" id="PF05524"/>
    </source>
</evidence>
<dbReference type="InterPro" id="IPR024692">
    <property type="entry name" value="PTS_EI"/>
</dbReference>
<dbReference type="InterPro" id="IPR008279">
    <property type="entry name" value="PEP-util_enz_mobile_dom"/>
</dbReference>
<evidence type="ECO:0000256" key="3">
    <source>
        <dbReference type="ARBA" id="ARBA00004496"/>
    </source>
</evidence>
<comment type="cofactor">
    <cofactor evidence="2 16">
        <name>Mg(2+)</name>
        <dbReference type="ChEBI" id="CHEBI:18420"/>
    </cofactor>
</comment>
<evidence type="ECO:0000256" key="16">
    <source>
        <dbReference type="PIRNR" id="PIRNR000732"/>
    </source>
</evidence>
<gene>
    <name evidence="20" type="primary">ptsP</name>
    <name evidence="20" type="ORF">Q8A70_26155</name>
</gene>
<comment type="catalytic activity">
    <reaction evidence="1 16">
        <text>L-histidyl-[protein] + phosphoenolpyruvate = N(pros)-phospho-L-histidyl-[protein] + pyruvate</text>
        <dbReference type="Rhea" id="RHEA:23880"/>
        <dbReference type="Rhea" id="RHEA-COMP:9745"/>
        <dbReference type="Rhea" id="RHEA-COMP:9746"/>
        <dbReference type="ChEBI" id="CHEBI:15361"/>
        <dbReference type="ChEBI" id="CHEBI:29979"/>
        <dbReference type="ChEBI" id="CHEBI:58702"/>
        <dbReference type="ChEBI" id="CHEBI:64837"/>
        <dbReference type="EC" id="2.7.3.9"/>
    </reaction>
</comment>